<comment type="similarity">
    <text evidence="1">Belongs to the LysR transcriptional regulatory family.</text>
</comment>
<dbReference type="GO" id="GO:0003700">
    <property type="term" value="F:DNA-binding transcription factor activity"/>
    <property type="evidence" value="ECO:0007669"/>
    <property type="project" value="InterPro"/>
</dbReference>
<keyword evidence="4" id="KW-0804">Transcription</keyword>
<keyword evidence="2" id="KW-0805">Transcription regulation</keyword>
<dbReference type="Proteomes" id="UP000611500">
    <property type="component" value="Unassembled WGS sequence"/>
</dbReference>
<dbReference type="PRINTS" id="PR00039">
    <property type="entry name" value="HTHLYSR"/>
</dbReference>
<evidence type="ECO:0000256" key="3">
    <source>
        <dbReference type="ARBA" id="ARBA00023125"/>
    </source>
</evidence>
<keyword evidence="3" id="KW-0238">DNA-binding</keyword>
<organism evidence="6 7">
    <name type="scientific">Pseudodonghicola xiamenensis</name>
    <dbReference type="NCBI Taxonomy" id="337702"/>
    <lineage>
        <taxon>Bacteria</taxon>
        <taxon>Pseudomonadati</taxon>
        <taxon>Pseudomonadota</taxon>
        <taxon>Alphaproteobacteria</taxon>
        <taxon>Rhodobacterales</taxon>
        <taxon>Paracoccaceae</taxon>
        <taxon>Pseudodonghicola</taxon>
    </lineage>
</organism>
<reference evidence="6" key="1">
    <citation type="journal article" date="2014" name="Int. J. Syst. Evol. Microbiol.">
        <title>Complete genome sequence of Corynebacterium casei LMG S-19264T (=DSM 44701T), isolated from a smear-ripened cheese.</title>
        <authorList>
            <consortium name="US DOE Joint Genome Institute (JGI-PGF)"/>
            <person name="Walter F."/>
            <person name="Albersmeier A."/>
            <person name="Kalinowski J."/>
            <person name="Ruckert C."/>
        </authorList>
    </citation>
    <scope>NUCLEOTIDE SEQUENCE</scope>
    <source>
        <strain evidence="6">CGMCC 1.7081</strain>
    </source>
</reference>
<dbReference type="Pfam" id="PF03466">
    <property type="entry name" value="LysR_substrate"/>
    <property type="match status" value="1"/>
</dbReference>
<dbReference type="InterPro" id="IPR005119">
    <property type="entry name" value="LysR_subst-bd"/>
</dbReference>
<sequence length="303" mass="33221">MDISPLPPDWSLIQSFLSVAEAGSLSAAARALGRSQPSLGRDIRALESQLGATLFDRHARGLRPSATGARLLPHARRMREEIAAIALTAAGEAQQLAGTVRITASVFVAHYLLPPVLAEIRTAEPAIQIDLMPSDDSENLLFRAADIAVRMYRPTHPDLIARHVGDVPMGIFAARSYLERAGRPQRIEDLRAHAIVGFDRNPLILSSMRAQGWVVDRDFFAIRCDNQATYWELVRAGCGIGFTQAQVGRADPLVEEVELGLTLPALPMWLTAPELMRRTPRIARVWSLLFDGLQAQLGSRPEG</sequence>
<dbReference type="RefSeq" id="WP_028092516.1">
    <property type="nucleotide sequence ID" value="NZ_BNAP01000003.1"/>
</dbReference>
<dbReference type="FunFam" id="1.10.10.10:FF:000001">
    <property type="entry name" value="LysR family transcriptional regulator"/>
    <property type="match status" value="1"/>
</dbReference>
<dbReference type="SUPFAM" id="SSF46785">
    <property type="entry name" value="Winged helix' DNA-binding domain"/>
    <property type="match status" value="1"/>
</dbReference>
<dbReference type="EMBL" id="BNAP01000003">
    <property type="protein sequence ID" value="GHG85234.1"/>
    <property type="molecule type" value="Genomic_DNA"/>
</dbReference>
<evidence type="ECO:0000256" key="4">
    <source>
        <dbReference type="ARBA" id="ARBA00023163"/>
    </source>
</evidence>
<dbReference type="Gene3D" id="1.10.10.10">
    <property type="entry name" value="Winged helix-like DNA-binding domain superfamily/Winged helix DNA-binding domain"/>
    <property type="match status" value="1"/>
</dbReference>
<evidence type="ECO:0000256" key="2">
    <source>
        <dbReference type="ARBA" id="ARBA00023015"/>
    </source>
</evidence>
<evidence type="ECO:0000313" key="7">
    <source>
        <dbReference type="Proteomes" id="UP000611500"/>
    </source>
</evidence>
<feature type="domain" description="HTH lysR-type" evidence="5">
    <location>
        <begin position="8"/>
        <end position="65"/>
    </location>
</feature>
<dbReference type="PANTHER" id="PTHR30537:SF3">
    <property type="entry name" value="TRANSCRIPTIONAL REGULATORY PROTEIN"/>
    <property type="match status" value="1"/>
</dbReference>
<keyword evidence="7" id="KW-1185">Reference proteome</keyword>
<protein>
    <submittedName>
        <fullName evidence="6">LysR family transcriptional regulator</fullName>
    </submittedName>
</protein>
<evidence type="ECO:0000313" key="6">
    <source>
        <dbReference type="EMBL" id="GHG85234.1"/>
    </source>
</evidence>
<name>A0A8J3H6F1_9RHOB</name>
<reference evidence="6" key="2">
    <citation type="submission" date="2020-09" db="EMBL/GenBank/DDBJ databases">
        <authorList>
            <person name="Sun Q."/>
            <person name="Zhou Y."/>
        </authorList>
    </citation>
    <scope>NUCLEOTIDE SEQUENCE</scope>
    <source>
        <strain evidence="6">CGMCC 1.7081</strain>
    </source>
</reference>
<dbReference type="InterPro" id="IPR036390">
    <property type="entry name" value="WH_DNA-bd_sf"/>
</dbReference>
<dbReference type="PROSITE" id="PS50931">
    <property type="entry name" value="HTH_LYSR"/>
    <property type="match status" value="1"/>
</dbReference>
<dbReference type="InterPro" id="IPR000847">
    <property type="entry name" value="LysR_HTH_N"/>
</dbReference>
<evidence type="ECO:0000259" key="5">
    <source>
        <dbReference type="PROSITE" id="PS50931"/>
    </source>
</evidence>
<dbReference type="InterPro" id="IPR058163">
    <property type="entry name" value="LysR-type_TF_proteobact-type"/>
</dbReference>
<dbReference type="GO" id="GO:0043565">
    <property type="term" value="F:sequence-specific DNA binding"/>
    <property type="evidence" value="ECO:0007669"/>
    <property type="project" value="TreeGrafter"/>
</dbReference>
<comment type="caution">
    <text evidence="6">The sequence shown here is derived from an EMBL/GenBank/DDBJ whole genome shotgun (WGS) entry which is preliminary data.</text>
</comment>
<accession>A0A8J3H6F1</accession>
<dbReference type="Gene3D" id="3.40.190.290">
    <property type="match status" value="1"/>
</dbReference>
<proteinExistence type="inferred from homology"/>
<dbReference type="Pfam" id="PF00126">
    <property type="entry name" value="HTH_1"/>
    <property type="match status" value="1"/>
</dbReference>
<dbReference type="GO" id="GO:0006351">
    <property type="term" value="P:DNA-templated transcription"/>
    <property type="evidence" value="ECO:0007669"/>
    <property type="project" value="TreeGrafter"/>
</dbReference>
<dbReference type="InterPro" id="IPR036388">
    <property type="entry name" value="WH-like_DNA-bd_sf"/>
</dbReference>
<gene>
    <name evidence="6" type="ORF">GCM10010961_12150</name>
</gene>
<dbReference type="PANTHER" id="PTHR30537">
    <property type="entry name" value="HTH-TYPE TRANSCRIPTIONAL REGULATOR"/>
    <property type="match status" value="1"/>
</dbReference>
<evidence type="ECO:0000256" key="1">
    <source>
        <dbReference type="ARBA" id="ARBA00009437"/>
    </source>
</evidence>
<dbReference type="SUPFAM" id="SSF53850">
    <property type="entry name" value="Periplasmic binding protein-like II"/>
    <property type="match status" value="1"/>
</dbReference>
<dbReference type="AlphaFoldDB" id="A0A8J3H6F1"/>